<sequence>MNADVVNDLLRQREEINQRLRALLEQWDARMGAIQDELFEYARRNACEIKAGRMPDSPLGDGAFADIVDGILVHLVERDEDAETLPTVAVLVYDPRTKVRVEFNTPPAPDVLVPLIAPDPRPHARHSRVMTR</sequence>
<dbReference type="AlphaFoldDB" id="A0A7W9FYL6"/>
<keyword evidence="3" id="KW-1185">Reference proteome</keyword>
<accession>A0A7W9FYL6</accession>
<name>A0A7W9FYL6_9ACTN</name>
<dbReference type="Proteomes" id="UP000579153">
    <property type="component" value="Unassembled WGS sequence"/>
</dbReference>
<dbReference type="RefSeq" id="WP_185067839.1">
    <property type="nucleotide sequence ID" value="NZ_JACHMB010000001.1"/>
</dbReference>
<evidence type="ECO:0000313" key="3">
    <source>
        <dbReference type="Proteomes" id="UP000579153"/>
    </source>
</evidence>
<proteinExistence type="predicted"/>
<dbReference type="EMBL" id="JACHMB010000001">
    <property type="protein sequence ID" value="MBB5773943.1"/>
    <property type="molecule type" value="Genomic_DNA"/>
</dbReference>
<organism evidence="2 3">
    <name type="scientific">Nonomuraea jabiensis</name>
    <dbReference type="NCBI Taxonomy" id="882448"/>
    <lineage>
        <taxon>Bacteria</taxon>
        <taxon>Bacillati</taxon>
        <taxon>Actinomycetota</taxon>
        <taxon>Actinomycetes</taxon>
        <taxon>Streptosporangiales</taxon>
        <taxon>Streptosporangiaceae</taxon>
        <taxon>Nonomuraea</taxon>
    </lineage>
</organism>
<gene>
    <name evidence="2" type="ORF">HD596_000699</name>
</gene>
<reference evidence="2 3" key="1">
    <citation type="submission" date="2020-08" db="EMBL/GenBank/DDBJ databases">
        <title>Sequencing the genomes of 1000 actinobacteria strains.</title>
        <authorList>
            <person name="Klenk H.-P."/>
        </authorList>
    </citation>
    <scope>NUCLEOTIDE SEQUENCE [LARGE SCALE GENOMIC DNA]</scope>
    <source>
        <strain evidence="2 3">DSM 45507</strain>
    </source>
</reference>
<protein>
    <submittedName>
        <fullName evidence="2">Uncharacterized protein</fullName>
    </submittedName>
</protein>
<evidence type="ECO:0000256" key="1">
    <source>
        <dbReference type="SAM" id="Coils"/>
    </source>
</evidence>
<comment type="caution">
    <text evidence="2">The sequence shown here is derived from an EMBL/GenBank/DDBJ whole genome shotgun (WGS) entry which is preliminary data.</text>
</comment>
<feature type="coiled-coil region" evidence="1">
    <location>
        <begin position="6"/>
        <end position="37"/>
    </location>
</feature>
<evidence type="ECO:0000313" key="2">
    <source>
        <dbReference type="EMBL" id="MBB5773943.1"/>
    </source>
</evidence>
<keyword evidence="1" id="KW-0175">Coiled coil</keyword>